<proteinExistence type="predicted"/>
<gene>
    <name evidence="1" type="ORF">PXEA_LOCUS15436</name>
</gene>
<dbReference type="EMBL" id="CAAALY010054172">
    <property type="protein sequence ID" value="VEL21996.1"/>
    <property type="molecule type" value="Genomic_DNA"/>
</dbReference>
<accession>A0A448WWK5</accession>
<dbReference type="Proteomes" id="UP000784294">
    <property type="component" value="Unassembled WGS sequence"/>
</dbReference>
<dbReference type="AlphaFoldDB" id="A0A448WWK5"/>
<comment type="caution">
    <text evidence="1">The sequence shown here is derived from an EMBL/GenBank/DDBJ whole genome shotgun (WGS) entry which is preliminary data.</text>
</comment>
<evidence type="ECO:0000313" key="2">
    <source>
        <dbReference type="Proteomes" id="UP000784294"/>
    </source>
</evidence>
<evidence type="ECO:0000313" key="1">
    <source>
        <dbReference type="EMBL" id="VEL21996.1"/>
    </source>
</evidence>
<keyword evidence="2" id="KW-1185">Reference proteome</keyword>
<sequence length="77" mass="8461">MRIVSHSIATGTICFINCVRQKNGPLANATEAYDLENECWRRGQYGGMHVPLSIDGPFIVAMSHADGVGWREARANV</sequence>
<organism evidence="1 2">
    <name type="scientific">Protopolystoma xenopodis</name>
    <dbReference type="NCBI Taxonomy" id="117903"/>
    <lineage>
        <taxon>Eukaryota</taxon>
        <taxon>Metazoa</taxon>
        <taxon>Spiralia</taxon>
        <taxon>Lophotrochozoa</taxon>
        <taxon>Platyhelminthes</taxon>
        <taxon>Monogenea</taxon>
        <taxon>Polyopisthocotylea</taxon>
        <taxon>Polystomatidea</taxon>
        <taxon>Polystomatidae</taxon>
        <taxon>Protopolystoma</taxon>
    </lineage>
</organism>
<protein>
    <submittedName>
        <fullName evidence="1">Uncharacterized protein</fullName>
    </submittedName>
</protein>
<reference evidence="1" key="1">
    <citation type="submission" date="2018-11" db="EMBL/GenBank/DDBJ databases">
        <authorList>
            <consortium name="Pathogen Informatics"/>
        </authorList>
    </citation>
    <scope>NUCLEOTIDE SEQUENCE</scope>
</reference>
<name>A0A448WWK5_9PLAT</name>